<proteinExistence type="predicted"/>
<evidence type="ECO:0000313" key="1">
    <source>
        <dbReference type="EMBL" id="PTQ37826.1"/>
    </source>
</evidence>
<sequence length="132" mass="15236">MRTLLSDLFHRSWRRRKLRVGSRGGLSALRFSSSDEQFADSESSRSRMSSPGKWNNFFQVRVFGLRMNLWCSDSKVPQGCIVDRRQDSQMTLSLLEKKVKRKLWNRVKLGGSSKKREDLSDTVPLQLEAASL</sequence>
<gene>
    <name evidence="1" type="ORF">MARPO_0055s0083</name>
</gene>
<reference evidence="2" key="1">
    <citation type="journal article" date="2017" name="Cell">
        <title>Insights into land plant evolution garnered from the Marchantia polymorpha genome.</title>
        <authorList>
            <person name="Bowman J.L."/>
            <person name="Kohchi T."/>
            <person name="Yamato K.T."/>
            <person name="Jenkins J."/>
            <person name="Shu S."/>
            <person name="Ishizaki K."/>
            <person name="Yamaoka S."/>
            <person name="Nishihama R."/>
            <person name="Nakamura Y."/>
            <person name="Berger F."/>
            <person name="Adam C."/>
            <person name="Aki S.S."/>
            <person name="Althoff F."/>
            <person name="Araki T."/>
            <person name="Arteaga-Vazquez M.A."/>
            <person name="Balasubrmanian S."/>
            <person name="Barry K."/>
            <person name="Bauer D."/>
            <person name="Boehm C.R."/>
            <person name="Briginshaw L."/>
            <person name="Caballero-Perez J."/>
            <person name="Catarino B."/>
            <person name="Chen F."/>
            <person name="Chiyoda S."/>
            <person name="Chovatia M."/>
            <person name="Davies K.M."/>
            <person name="Delmans M."/>
            <person name="Demura T."/>
            <person name="Dierschke T."/>
            <person name="Dolan L."/>
            <person name="Dorantes-Acosta A.E."/>
            <person name="Eklund D.M."/>
            <person name="Florent S.N."/>
            <person name="Flores-Sandoval E."/>
            <person name="Fujiyama A."/>
            <person name="Fukuzawa H."/>
            <person name="Galik B."/>
            <person name="Grimanelli D."/>
            <person name="Grimwood J."/>
            <person name="Grossniklaus U."/>
            <person name="Hamada T."/>
            <person name="Haseloff J."/>
            <person name="Hetherington A.J."/>
            <person name="Higo A."/>
            <person name="Hirakawa Y."/>
            <person name="Hundley H.N."/>
            <person name="Ikeda Y."/>
            <person name="Inoue K."/>
            <person name="Inoue S.I."/>
            <person name="Ishida S."/>
            <person name="Jia Q."/>
            <person name="Kakita M."/>
            <person name="Kanazawa T."/>
            <person name="Kawai Y."/>
            <person name="Kawashima T."/>
            <person name="Kennedy M."/>
            <person name="Kinose K."/>
            <person name="Kinoshita T."/>
            <person name="Kohara Y."/>
            <person name="Koide E."/>
            <person name="Komatsu K."/>
            <person name="Kopischke S."/>
            <person name="Kubo M."/>
            <person name="Kyozuka J."/>
            <person name="Lagercrantz U."/>
            <person name="Lin S.S."/>
            <person name="Lindquist E."/>
            <person name="Lipzen A.M."/>
            <person name="Lu C.W."/>
            <person name="De Luna E."/>
            <person name="Martienssen R.A."/>
            <person name="Minamino N."/>
            <person name="Mizutani M."/>
            <person name="Mizutani M."/>
            <person name="Mochizuki N."/>
            <person name="Monte I."/>
            <person name="Mosher R."/>
            <person name="Nagasaki H."/>
            <person name="Nakagami H."/>
            <person name="Naramoto S."/>
            <person name="Nishitani K."/>
            <person name="Ohtani M."/>
            <person name="Okamoto T."/>
            <person name="Okumura M."/>
            <person name="Phillips J."/>
            <person name="Pollak B."/>
            <person name="Reinders A."/>
            <person name="Rovekamp M."/>
            <person name="Sano R."/>
            <person name="Sawa S."/>
            <person name="Schmid M.W."/>
            <person name="Shirakawa M."/>
            <person name="Solano R."/>
            <person name="Spunde A."/>
            <person name="Suetsugu N."/>
            <person name="Sugano S."/>
            <person name="Sugiyama A."/>
            <person name="Sun R."/>
            <person name="Suzuki Y."/>
            <person name="Takenaka M."/>
            <person name="Takezawa D."/>
            <person name="Tomogane H."/>
            <person name="Tsuzuki M."/>
            <person name="Ueda T."/>
            <person name="Umeda M."/>
            <person name="Ward J.M."/>
            <person name="Watanabe Y."/>
            <person name="Yazaki K."/>
            <person name="Yokoyama R."/>
            <person name="Yoshitake Y."/>
            <person name="Yotsui I."/>
            <person name="Zachgo S."/>
            <person name="Schmutz J."/>
        </authorList>
    </citation>
    <scope>NUCLEOTIDE SEQUENCE [LARGE SCALE GENOMIC DNA]</scope>
    <source>
        <strain evidence="2">Tak-1</strain>
    </source>
</reference>
<evidence type="ECO:0000313" key="2">
    <source>
        <dbReference type="Proteomes" id="UP000244005"/>
    </source>
</evidence>
<protein>
    <submittedName>
        <fullName evidence="1">Uncharacterized protein</fullName>
    </submittedName>
</protein>
<dbReference type="AlphaFoldDB" id="A0A2R6WVF6"/>
<dbReference type="EMBL" id="KZ772727">
    <property type="protein sequence ID" value="PTQ37826.1"/>
    <property type="molecule type" value="Genomic_DNA"/>
</dbReference>
<accession>A0A2R6WVF6</accession>
<dbReference type="Proteomes" id="UP000244005">
    <property type="component" value="Unassembled WGS sequence"/>
</dbReference>
<keyword evidence="2" id="KW-1185">Reference proteome</keyword>
<organism evidence="1 2">
    <name type="scientific">Marchantia polymorpha</name>
    <name type="common">Common liverwort</name>
    <name type="synonym">Marchantia aquatica</name>
    <dbReference type="NCBI Taxonomy" id="3197"/>
    <lineage>
        <taxon>Eukaryota</taxon>
        <taxon>Viridiplantae</taxon>
        <taxon>Streptophyta</taxon>
        <taxon>Embryophyta</taxon>
        <taxon>Marchantiophyta</taxon>
        <taxon>Marchantiopsida</taxon>
        <taxon>Marchantiidae</taxon>
        <taxon>Marchantiales</taxon>
        <taxon>Marchantiaceae</taxon>
        <taxon>Marchantia</taxon>
    </lineage>
</organism>
<name>A0A2R6WVF6_MARPO</name>
<dbReference type="Gramene" id="Mp2g19680.1">
    <property type="protein sequence ID" value="Mp2g19680.1.cds1"/>
    <property type="gene ID" value="Mp2g19680"/>
</dbReference>